<comment type="caution">
    <text evidence="4">The sequence shown here is derived from an EMBL/GenBank/DDBJ whole genome shotgun (WGS) entry which is preliminary data.</text>
</comment>
<gene>
    <name evidence="4" type="ORF">APLA_LOCUS8912</name>
</gene>
<dbReference type="EMBL" id="CADEBD010000309">
    <property type="protein sequence ID" value="CAB3240205.1"/>
    <property type="molecule type" value="Genomic_DNA"/>
</dbReference>
<organism evidence="4 5">
    <name type="scientific">Arctia plantaginis</name>
    <name type="common">Wood tiger moth</name>
    <name type="synonym">Phalaena plantaginis</name>
    <dbReference type="NCBI Taxonomy" id="874455"/>
    <lineage>
        <taxon>Eukaryota</taxon>
        <taxon>Metazoa</taxon>
        <taxon>Ecdysozoa</taxon>
        <taxon>Arthropoda</taxon>
        <taxon>Hexapoda</taxon>
        <taxon>Insecta</taxon>
        <taxon>Pterygota</taxon>
        <taxon>Neoptera</taxon>
        <taxon>Endopterygota</taxon>
        <taxon>Lepidoptera</taxon>
        <taxon>Glossata</taxon>
        <taxon>Ditrysia</taxon>
        <taxon>Noctuoidea</taxon>
        <taxon>Erebidae</taxon>
        <taxon>Arctiinae</taxon>
        <taxon>Arctia</taxon>
    </lineage>
</organism>
<feature type="transmembrane region" description="Helical" evidence="2">
    <location>
        <begin position="58"/>
        <end position="87"/>
    </location>
</feature>
<accession>A0A8S1A2S7</accession>
<keyword evidence="3" id="KW-0732">Signal</keyword>
<keyword evidence="2" id="KW-0472">Membrane</keyword>
<keyword evidence="2" id="KW-1133">Transmembrane helix</keyword>
<evidence type="ECO:0000256" key="2">
    <source>
        <dbReference type="SAM" id="Phobius"/>
    </source>
</evidence>
<keyword evidence="2" id="KW-0812">Transmembrane</keyword>
<proteinExistence type="predicted"/>
<dbReference type="AlphaFoldDB" id="A0A8S1A2S7"/>
<reference evidence="4 5" key="1">
    <citation type="submission" date="2020-04" db="EMBL/GenBank/DDBJ databases">
        <authorList>
            <person name="Wallbank WR R."/>
            <person name="Pardo Diaz C."/>
            <person name="Kozak K."/>
            <person name="Martin S."/>
            <person name="Jiggins C."/>
            <person name="Moest M."/>
            <person name="Warren A I."/>
            <person name="Byers J.R.P. K."/>
            <person name="Montejo-Kovacevich G."/>
            <person name="Yen C E."/>
        </authorList>
    </citation>
    <scope>NUCLEOTIDE SEQUENCE [LARGE SCALE GENOMIC DNA]</scope>
</reference>
<evidence type="ECO:0000313" key="4">
    <source>
        <dbReference type="EMBL" id="CAB3240205.1"/>
    </source>
</evidence>
<feature type="region of interest" description="Disordered" evidence="1">
    <location>
        <begin position="28"/>
        <end position="49"/>
    </location>
</feature>
<protein>
    <submittedName>
        <fullName evidence="4">Uncharacterized protein</fullName>
    </submittedName>
</protein>
<evidence type="ECO:0000256" key="1">
    <source>
        <dbReference type="SAM" id="MobiDB-lite"/>
    </source>
</evidence>
<dbReference type="OrthoDB" id="249932at2759"/>
<sequence length="103" mass="11040">MISLLVRLSLVLLVLNLSFCPADALWGKSSKDPGKPKTFAGNSAGLPPQPATRKGLGISAWGIVFLIVTLILAGMGVYYFAICYTVCQPTKGKYDKMDMPTMA</sequence>
<dbReference type="Proteomes" id="UP000494256">
    <property type="component" value="Unassembled WGS sequence"/>
</dbReference>
<name>A0A8S1A2S7_ARCPL</name>
<evidence type="ECO:0000256" key="3">
    <source>
        <dbReference type="SAM" id="SignalP"/>
    </source>
</evidence>
<evidence type="ECO:0000313" key="5">
    <source>
        <dbReference type="Proteomes" id="UP000494256"/>
    </source>
</evidence>
<feature type="signal peptide" evidence="3">
    <location>
        <begin position="1"/>
        <end position="24"/>
    </location>
</feature>
<feature type="chain" id="PRO_5035916966" evidence="3">
    <location>
        <begin position="25"/>
        <end position="103"/>
    </location>
</feature>